<evidence type="ECO:0000256" key="4">
    <source>
        <dbReference type="ARBA" id="ARBA00022801"/>
    </source>
</evidence>
<keyword evidence="7" id="KW-0175">Coiled coil</keyword>
<feature type="coiled-coil region" evidence="7">
    <location>
        <begin position="136"/>
        <end position="163"/>
    </location>
</feature>
<dbReference type="EMBL" id="SJTH01000081">
    <property type="protein sequence ID" value="TCJ01119.1"/>
    <property type="molecule type" value="Genomic_DNA"/>
</dbReference>
<dbReference type="PANTHER" id="PTHR10381">
    <property type="entry name" value="ATP-DEPENDENT CLP PROTEASE PROTEOLYTIC SUBUNIT"/>
    <property type="match status" value="1"/>
</dbReference>
<keyword evidence="9" id="KW-1185">Reference proteome</keyword>
<accession>A0A4V2NTP9</accession>
<evidence type="ECO:0000256" key="3">
    <source>
        <dbReference type="ARBA" id="ARBA00022670"/>
    </source>
</evidence>
<dbReference type="SUPFAM" id="SSF52096">
    <property type="entry name" value="ClpP/crotonase"/>
    <property type="match status" value="1"/>
</dbReference>
<dbReference type="Gene3D" id="3.90.226.10">
    <property type="entry name" value="2-enoyl-CoA Hydratase, Chain A, domain 1"/>
    <property type="match status" value="1"/>
</dbReference>
<dbReference type="GO" id="GO:0004252">
    <property type="term" value="F:serine-type endopeptidase activity"/>
    <property type="evidence" value="ECO:0007669"/>
    <property type="project" value="InterPro"/>
</dbReference>
<keyword evidence="4" id="KW-0378">Hydrolase</keyword>
<dbReference type="InterPro" id="IPR029045">
    <property type="entry name" value="ClpP/crotonase-like_dom_sf"/>
</dbReference>
<comment type="similarity">
    <text evidence="1 6">Belongs to the peptidase S14 family.</text>
</comment>
<name>A0A4V2NTP9_9BACI</name>
<sequence>MFFDIETKGLGLLEQIYIENLKGRRIILNEEIDSQIFDTVAMQIKKFNKEDEGKSIEDRQPIELHINSVGGSVYDGFALVSAILSSKTPVHGYCDGYVMSVGFAIYAACHKRFAGRFANFMYHEVSTMSFGKNTEIEEVTKENRRLQKMYDELITERTKLKQSKLNTVKKNKKDWFFGVDEALENGLVHEVI</sequence>
<dbReference type="GO" id="GO:0006515">
    <property type="term" value="P:protein quality control for misfolded or incompletely synthesized proteins"/>
    <property type="evidence" value="ECO:0007669"/>
    <property type="project" value="TreeGrafter"/>
</dbReference>
<keyword evidence="5" id="KW-0720">Serine protease</keyword>
<evidence type="ECO:0000256" key="6">
    <source>
        <dbReference type="RuleBase" id="RU003567"/>
    </source>
</evidence>
<protein>
    <recommendedName>
        <fullName evidence="6">ATP-dependent Clp protease proteolytic subunit</fullName>
    </recommendedName>
</protein>
<evidence type="ECO:0000256" key="7">
    <source>
        <dbReference type="SAM" id="Coils"/>
    </source>
</evidence>
<keyword evidence="3" id="KW-0645">Protease</keyword>
<dbReference type="GO" id="GO:0009368">
    <property type="term" value="C:endopeptidase Clp complex"/>
    <property type="evidence" value="ECO:0007669"/>
    <property type="project" value="TreeGrafter"/>
</dbReference>
<proteinExistence type="inferred from homology"/>
<evidence type="ECO:0000313" key="8">
    <source>
        <dbReference type="EMBL" id="TCJ01119.1"/>
    </source>
</evidence>
<dbReference type="InterPro" id="IPR001907">
    <property type="entry name" value="ClpP"/>
</dbReference>
<dbReference type="Pfam" id="PF00574">
    <property type="entry name" value="CLP_protease"/>
    <property type="match status" value="1"/>
</dbReference>
<dbReference type="PANTHER" id="PTHR10381:SF70">
    <property type="entry name" value="ATP-DEPENDENT CLP PROTEASE PROTEOLYTIC SUBUNIT"/>
    <property type="match status" value="1"/>
</dbReference>
<keyword evidence="2" id="KW-0963">Cytoplasm</keyword>
<gene>
    <name evidence="8" type="ORF">E0Y62_25610</name>
</gene>
<dbReference type="OrthoDB" id="9806592at2"/>
<dbReference type="AlphaFoldDB" id="A0A4V2NTP9"/>
<dbReference type="GO" id="GO:0004176">
    <property type="term" value="F:ATP-dependent peptidase activity"/>
    <property type="evidence" value="ECO:0007669"/>
    <property type="project" value="InterPro"/>
</dbReference>
<evidence type="ECO:0000256" key="5">
    <source>
        <dbReference type="ARBA" id="ARBA00022825"/>
    </source>
</evidence>
<dbReference type="Proteomes" id="UP000293846">
    <property type="component" value="Unassembled WGS sequence"/>
</dbReference>
<reference evidence="8 9" key="1">
    <citation type="submission" date="2019-03" db="EMBL/GenBank/DDBJ databases">
        <authorList>
            <person name="Jensen L."/>
            <person name="Storgaard J."/>
            <person name="Sulaj E."/>
            <person name="Schramm A."/>
            <person name="Marshall I.P.G."/>
        </authorList>
    </citation>
    <scope>NUCLEOTIDE SEQUENCE [LARGE SCALE GENOMIC DNA]</scope>
    <source>
        <strain evidence="8 9">2017H2G3</strain>
    </source>
</reference>
<evidence type="ECO:0000256" key="2">
    <source>
        <dbReference type="ARBA" id="ARBA00022490"/>
    </source>
</evidence>
<evidence type="ECO:0000313" key="9">
    <source>
        <dbReference type="Proteomes" id="UP000293846"/>
    </source>
</evidence>
<evidence type="ECO:0000256" key="1">
    <source>
        <dbReference type="ARBA" id="ARBA00007039"/>
    </source>
</evidence>
<dbReference type="RefSeq" id="WP_131239302.1">
    <property type="nucleotide sequence ID" value="NZ_SJTH01000081.1"/>
</dbReference>
<dbReference type="InterPro" id="IPR023562">
    <property type="entry name" value="ClpP/TepA"/>
</dbReference>
<dbReference type="GO" id="GO:0051117">
    <property type="term" value="F:ATPase binding"/>
    <property type="evidence" value="ECO:0007669"/>
    <property type="project" value="TreeGrafter"/>
</dbReference>
<organism evidence="8 9">
    <name type="scientific">Cytobacillus praedii</name>
    <dbReference type="NCBI Taxonomy" id="1742358"/>
    <lineage>
        <taxon>Bacteria</taxon>
        <taxon>Bacillati</taxon>
        <taxon>Bacillota</taxon>
        <taxon>Bacilli</taxon>
        <taxon>Bacillales</taxon>
        <taxon>Bacillaceae</taxon>
        <taxon>Cytobacillus</taxon>
    </lineage>
</organism>
<dbReference type="PRINTS" id="PR00127">
    <property type="entry name" value="CLPPROTEASEP"/>
</dbReference>
<comment type="caution">
    <text evidence="8">The sequence shown here is derived from an EMBL/GenBank/DDBJ whole genome shotgun (WGS) entry which is preliminary data.</text>
</comment>